<name>A0A2P2PFT6_RHIMU</name>
<organism evidence="1">
    <name type="scientific">Rhizophora mucronata</name>
    <name type="common">Asiatic mangrove</name>
    <dbReference type="NCBI Taxonomy" id="61149"/>
    <lineage>
        <taxon>Eukaryota</taxon>
        <taxon>Viridiplantae</taxon>
        <taxon>Streptophyta</taxon>
        <taxon>Embryophyta</taxon>
        <taxon>Tracheophyta</taxon>
        <taxon>Spermatophyta</taxon>
        <taxon>Magnoliopsida</taxon>
        <taxon>eudicotyledons</taxon>
        <taxon>Gunneridae</taxon>
        <taxon>Pentapetalae</taxon>
        <taxon>rosids</taxon>
        <taxon>fabids</taxon>
        <taxon>Malpighiales</taxon>
        <taxon>Rhizophoraceae</taxon>
        <taxon>Rhizophora</taxon>
    </lineage>
</organism>
<accession>A0A2P2PFT6</accession>
<protein>
    <submittedName>
        <fullName evidence="1">Uncharacterized protein</fullName>
    </submittedName>
</protein>
<dbReference type="AlphaFoldDB" id="A0A2P2PFT6"/>
<evidence type="ECO:0000313" key="1">
    <source>
        <dbReference type="EMBL" id="MBX53539.1"/>
    </source>
</evidence>
<dbReference type="EMBL" id="GGEC01073055">
    <property type="protein sequence ID" value="MBX53539.1"/>
    <property type="molecule type" value="Transcribed_RNA"/>
</dbReference>
<sequence length="39" mass="4470">MHMLIPQLCTVTCKEHSTCNCKKKEGRKENLRAALEVIL</sequence>
<proteinExistence type="predicted"/>
<reference evidence="1" key="1">
    <citation type="submission" date="2018-02" db="EMBL/GenBank/DDBJ databases">
        <title>Rhizophora mucronata_Transcriptome.</title>
        <authorList>
            <person name="Meera S.P."/>
            <person name="Sreeshan A."/>
            <person name="Augustine A."/>
        </authorList>
    </citation>
    <scope>NUCLEOTIDE SEQUENCE</scope>
    <source>
        <tissue evidence="1">Leaf</tissue>
    </source>
</reference>